<evidence type="ECO:0000313" key="2">
    <source>
        <dbReference type="EMBL" id="OBZ71288.1"/>
    </source>
</evidence>
<name>A0A1C7M3F8_GRIFR</name>
<feature type="region of interest" description="Disordered" evidence="1">
    <location>
        <begin position="101"/>
        <end position="123"/>
    </location>
</feature>
<sequence length="123" mass="12941">MASSEDNRRGSPHQSPPSDTGVAAGYRDSNTPSHVAPPSDTVAPTQIDTPSQQAATQPGSGVEVHVIQTAAPSFKQQVIGYAKEIRGTILRKPETKEYGDKILKGEATYSKNPSSPAAGEEPQ</sequence>
<dbReference type="Proteomes" id="UP000092993">
    <property type="component" value="Unassembled WGS sequence"/>
</dbReference>
<dbReference type="OMA" id="GSGVEVH"/>
<feature type="region of interest" description="Disordered" evidence="1">
    <location>
        <begin position="1"/>
        <end position="61"/>
    </location>
</feature>
<gene>
    <name evidence="2" type="ORF">A0H81_08635</name>
</gene>
<dbReference type="EMBL" id="LUGG01000011">
    <property type="protein sequence ID" value="OBZ71288.1"/>
    <property type="molecule type" value="Genomic_DNA"/>
</dbReference>
<comment type="caution">
    <text evidence="2">The sequence shown here is derived from an EMBL/GenBank/DDBJ whole genome shotgun (WGS) entry which is preliminary data.</text>
</comment>
<reference evidence="2 3" key="1">
    <citation type="submission" date="2016-03" db="EMBL/GenBank/DDBJ databases">
        <title>Whole genome sequencing of Grifola frondosa 9006-11.</title>
        <authorList>
            <person name="Min B."/>
            <person name="Park H."/>
            <person name="Kim J.-G."/>
            <person name="Cho H."/>
            <person name="Oh Y.-L."/>
            <person name="Kong W.-S."/>
            <person name="Choi I.-G."/>
        </authorList>
    </citation>
    <scope>NUCLEOTIDE SEQUENCE [LARGE SCALE GENOMIC DNA]</scope>
    <source>
        <strain evidence="2 3">9006-11</strain>
    </source>
</reference>
<proteinExistence type="predicted"/>
<organism evidence="2 3">
    <name type="scientific">Grifola frondosa</name>
    <name type="common">Maitake</name>
    <name type="synonym">Polyporus frondosus</name>
    <dbReference type="NCBI Taxonomy" id="5627"/>
    <lineage>
        <taxon>Eukaryota</taxon>
        <taxon>Fungi</taxon>
        <taxon>Dikarya</taxon>
        <taxon>Basidiomycota</taxon>
        <taxon>Agaricomycotina</taxon>
        <taxon>Agaricomycetes</taxon>
        <taxon>Polyporales</taxon>
        <taxon>Grifolaceae</taxon>
        <taxon>Grifola</taxon>
    </lineage>
</organism>
<feature type="compositionally biased region" description="Polar residues" evidence="1">
    <location>
        <begin position="42"/>
        <end position="59"/>
    </location>
</feature>
<dbReference type="AlphaFoldDB" id="A0A1C7M3F8"/>
<accession>A0A1C7M3F8</accession>
<dbReference type="OrthoDB" id="3361009at2759"/>
<evidence type="ECO:0000313" key="3">
    <source>
        <dbReference type="Proteomes" id="UP000092993"/>
    </source>
</evidence>
<protein>
    <submittedName>
        <fullName evidence="2">Uncharacterized protein</fullName>
    </submittedName>
</protein>
<keyword evidence="3" id="KW-1185">Reference proteome</keyword>
<evidence type="ECO:0000256" key="1">
    <source>
        <dbReference type="SAM" id="MobiDB-lite"/>
    </source>
</evidence>